<dbReference type="RefSeq" id="WP_092782969.1">
    <property type="nucleotide sequence ID" value="NZ_FNAP01000002.1"/>
</dbReference>
<comment type="subcellular location">
    <subcellularLocation>
        <location evidence="1">Cell membrane</location>
        <topology evidence="1">Multi-pass membrane protein</topology>
    </subcellularLocation>
</comment>
<gene>
    <name evidence="10" type="ORF">SAMN05421720_102300</name>
</gene>
<organism evidence="10 11">
    <name type="scientific">Rhodospira trueperi</name>
    <dbReference type="NCBI Taxonomy" id="69960"/>
    <lineage>
        <taxon>Bacteria</taxon>
        <taxon>Pseudomonadati</taxon>
        <taxon>Pseudomonadota</taxon>
        <taxon>Alphaproteobacteria</taxon>
        <taxon>Rhodospirillales</taxon>
        <taxon>Rhodospirillaceae</taxon>
        <taxon>Rhodospira</taxon>
    </lineage>
</organism>
<dbReference type="Proteomes" id="UP000199412">
    <property type="component" value="Unassembled WGS sequence"/>
</dbReference>
<accession>A0A1G6ZAZ8</accession>
<evidence type="ECO:0000256" key="4">
    <source>
        <dbReference type="ARBA" id="ARBA00022692"/>
    </source>
</evidence>
<feature type="transmembrane region" description="Helical" evidence="9">
    <location>
        <begin position="59"/>
        <end position="83"/>
    </location>
</feature>
<feature type="transmembrane region" description="Helical" evidence="9">
    <location>
        <begin position="222"/>
        <end position="251"/>
    </location>
</feature>
<reference evidence="10 11" key="1">
    <citation type="submission" date="2016-10" db="EMBL/GenBank/DDBJ databases">
        <authorList>
            <person name="de Groot N.N."/>
        </authorList>
    </citation>
    <scope>NUCLEOTIDE SEQUENCE [LARGE SCALE GENOMIC DNA]</scope>
    <source>
        <strain evidence="10 11">ATCC 700224</strain>
    </source>
</reference>
<evidence type="ECO:0000256" key="8">
    <source>
        <dbReference type="ARBA" id="ARBA00037998"/>
    </source>
</evidence>
<sequence length="304" mass="31542">MLLFIEQVLNGLQLGVMLFLMASGLTLVFGIMGLINLAHGSLYMVGAYVAATVTLHTDSFLLGLAAALPAAAAVGAVIESGIMRRLYDRDHLDQVLATFGLILFFNDLMVILWGRQPLFMNVPEALSGTVELVPGAPYPIYRLVIIAVGLLVAVGLWALITKTRLGMRIRAGASDRETADALGVNIGLLYTGVFTLGAALAGLAGAMAGPLLAVEAGMGESILILTFVVVVIGGIGSVRGALAGAILVGLVDTLGRAFLPDVLRMVTDQATADGAGSSLAAMSIYILMAAVLVWRPKGLFPAHG</sequence>
<dbReference type="GO" id="GO:0006865">
    <property type="term" value="P:amino acid transport"/>
    <property type="evidence" value="ECO:0007669"/>
    <property type="project" value="UniProtKB-KW"/>
</dbReference>
<evidence type="ECO:0000256" key="6">
    <source>
        <dbReference type="ARBA" id="ARBA00022989"/>
    </source>
</evidence>
<keyword evidence="2" id="KW-0813">Transport</keyword>
<comment type="similarity">
    <text evidence="8">Belongs to the binding-protein-dependent transport system permease family. LivHM subfamily.</text>
</comment>
<feature type="transmembrane region" description="Helical" evidence="9">
    <location>
        <begin position="140"/>
        <end position="160"/>
    </location>
</feature>
<evidence type="ECO:0000256" key="7">
    <source>
        <dbReference type="ARBA" id="ARBA00023136"/>
    </source>
</evidence>
<feature type="transmembrane region" description="Helical" evidence="9">
    <location>
        <begin position="95"/>
        <end position="114"/>
    </location>
</feature>
<dbReference type="GO" id="GO:0022857">
    <property type="term" value="F:transmembrane transporter activity"/>
    <property type="evidence" value="ECO:0007669"/>
    <property type="project" value="InterPro"/>
</dbReference>
<evidence type="ECO:0000256" key="5">
    <source>
        <dbReference type="ARBA" id="ARBA00022970"/>
    </source>
</evidence>
<keyword evidence="3" id="KW-1003">Cell membrane</keyword>
<evidence type="ECO:0000256" key="1">
    <source>
        <dbReference type="ARBA" id="ARBA00004651"/>
    </source>
</evidence>
<proteinExistence type="inferred from homology"/>
<dbReference type="OrthoDB" id="8126477at2"/>
<feature type="transmembrane region" description="Helical" evidence="9">
    <location>
        <begin position="272"/>
        <end position="294"/>
    </location>
</feature>
<feature type="transmembrane region" description="Helical" evidence="9">
    <location>
        <begin position="12"/>
        <end position="39"/>
    </location>
</feature>
<dbReference type="EMBL" id="FNAP01000002">
    <property type="protein sequence ID" value="SDD99197.1"/>
    <property type="molecule type" value="Genomic_DNA"/>
</dbReference>
<dbReference type="CDD" id="cd06582">
    <property type="entry name" value="TM_PBP1_LivH_like"/>
    <property type="match status" value="1"/>
</dbReference>
<dbReference type="InterPro" id="IPR001851">
    <property type="entry name" value="ABC_transp_permease"/>
</dbReference>
<keyword evidence="7 9" id="KW-0472">Membrane</keyword>
<dbReference type="InterPro" id="IPR052157">
    <property type="entry name" value="BCAA_transport_permease"/>
</dbReference>
<dbReference type="STRING" id="69960.SAMN05421720_102300"/>
<dbReference type="PANTHER" id="PTHR11795:SF442">
    <property type="entry name" value="ABC TRANSPORTER ATP-BINDING PROTEIN"/>
    <property type="match status" value="1"/>
</dbReference>
<dbReference type="Pfam" id="PF02653">
    <property type="entry name" value="BPD_transp_2"/>
    <property type="match status" value="1"/>
</dbReference>
<evidence type="ECO:0000313" key="11">
    <source>
        <dbReference type="Proteomes" id="UP000199412"/>
    </source>
</evidence>
<keyword evidence="5" id="KW-0029">Amino-acid transport</keyword>
<dbReference type="AlphaFoldDB" id="A0A1G6ZAZ8"/>
<keyword evidence="11" id="KW-1185">Reference proteome</keyword>
<keyword evidence="6 9" id="KW-1133">Transmembrane helix</keyword>
<protein>
    <submittedName>
        <fullName evidence="10">Branched-chain amino acid transport system permease protein</fullName>
    </submittedName>
</protein>
<evidence type="ECO:0000313" key="10">
    <source>
        <dbReference type="EMBL" id="SDD99197.1"/>
    </source>
</evidence>
<evidence type="ECO:0000256" key="9">
    <source>
        <dbReference type="SAM" id="Phobius"/>
    </source>
</evidence>
<name>A0A1G6ZAZ8_9PROT</name>
<feature type="transmembrane region" description="Helical" evidence="9">
    <location>
        <begin position="181"/>
        <end position="202"/>
    </location>
</feature>
<evidence type="ECO:0000256" key="2">
    <source>
        <dbReference type="ARBA" id="ARBA00022448"/>
    </source>
</evidence>
<keyword evidence="4 9" id="KW-0812">Transmembrane</keyword>
<dbReference type="PANTHER" id="PTHR11795">
    <property type="entry name" value="BRANCHED-CHAIN AMINO ACID TRANSPORT SYSTEM PERMEASE PROTEIN LIVH"/>
    <property type="match status" value="1"/>
</dbReference>
<evidence type="ECO:0000256" key="3">
    <source>
        <dbReference type="ARBA" id="ARBA00022475"/>
    </source>
</evidence>
<dbReference type="GO" id="GO:0005886">
    <property type="term" value="C:plasma membrane"/>
    <property type="evidence" value="ECO:0007669"/>
    <property type="project" value="UniProtKB-SubCell"/>
</dbReference>